<dbReference type="EMBL" id="BGPR01041124">
    <property type="protein sequence ID" value="GBO17363.1"/>
    <property type="molecule type" value="Genomic_DNA"/>
</dbReference>
<keyword evidence="2" id="KW-1185">Reference proteome</keyword>
<evidence type="ECO:0000313" key="2">
    <source>
        <dbReference type="Proteomes" id="UP000499080"/>
    </source>
</evidence>
<dbReference type="AlphaFoldDB" id="A0A4Y2UWT9"/>
<evidence type="ECO:0000313" key="1">
    <source>
        <dbReference type="EMBL" id="GBO17363.1"/>
    </source>
</evidence>
<protein>
    <submittedName>
        <fullName evidence="1">Uncharacterized protein</fullName>
    </submittedName>
</protein>
<accession>A0A4Y2UWT9</accession>
<comment type="caution">
    <text evidence="1">The sequence shown here is derived from an EMBL/GenBank/DDBJ whole genome shotgun (WGS) entry which is preliminary data.</text>
</comment>
<reference evidence="1 2" key="1">
    <citation type="journal article" date="2019" name="Sci. Rep.">
        <title>Orb-weaving spider Araneus ventricosus genome elucidates the spidroin gene catalogue.</title>
        <authorList>
            <person name="Kono N."/>
            <person name="Nakamura H."/>
            <person name="Ohtoshi R."/>
            <person name="Moran D.A.P."/>
            <person name="Shinohara A."/>
            <person name="Yoshida Y."/>
            <person name="Fujiwara M."/>
            <person name="Mori M."/>
            <person name="Tomita M."/>
            <person name="Arakawa K."/>
        </authorList>
    </citation>
    <scope>NUCLEOTIDE SEQUENCE [LARGE SCALE GENOMIC DNA]</scope>
</reference>
<organism evidence="1 2">
    <name type="scientific">Araneus ventricosus</name>
    <name type="common">Orbweaver spider</name>
    <name type="synonym">Epeira ventricosa</name>
    <dbReference type="NCBI Taxonomy" id="182803"/>
    <lineage>
        <taxon>Eukaryota</taxon>
        <taxon>Metazoa</taxon>
        <taxon>Ecdysozoa</taxon>
        <taxon>Arthropoda</taxon>
        <taxon>Chelicerata</taxon>
        <taxon>Arachnida</taxon>
        <taxon>Araneae</taxon>
        <taxon>Araneomorphae</taxon>
        <taxon>Entelegynae</taxon>
        <taxon>Araneoidea</taxon>
        <taxon>Araneidae</taxon>
        <taxon>Araneus</taxon>
    </lineage>
</organism>
<gene>
    <name evidence="1" type="ORF">AVEN_221779_1</name>
</gene>
<proteinExistence type="predicted"/>
<dbReference type="Proteomes" id="UP000499080">
    <property type="component" value="Unassembled WGS sequence"/>
</dbReference>
<sequence>MELPTNKTHTISKLPLSYIRWKIKLELIHSEEGTKAVSQYQQFFRTAGPGWVLKQKFRRILYLTVTEMMLLYGARAWVLSASPRLEKNGLNSGDLPPLHCRLLQNLSNSSPANYYRYHAITSKAQQEATSKSRV</sequence>
<name>A0A4Y2UWT9_ARAVE</name>